<organism evidence="1 2">
    <name type="scientific">Phytophthora lilii</name>
    <dbReference type="NCBI Taxonomy" id="2077276"/>
    <lineage>
        <taxon>Eukaryota</taxon>
        <taxon>Sar</taxon>
        <taxon>Stramenopiles</taxon>
        <taxon>Oomycota</taxon>
        <taxon>Peronosporomycetes</taxon>
        <taxon>Peronosporales</taxon>
        <taxon>Peronosporaceae</taxon>
        <taxon>Phytophthora</taxon>
    </lineage>
</organism>
<proteinExistence type="predicted"/>
<dbReference type="EMBL" id="BSXW01008859">
    <property type="protein sequence ID" value="GMF59933.1"/>
    <property type="molecule type" value="Genomic_DNA"/>
</dbReference>
<evidence type="ECO:0000313" key="2">
    <source>
        <dbReference type="Proteomes" id="UP001165083"/>
    </source>
</evidence>
<dbReference type="AlphaFoldDB" id="A0A9W6YD67"/>
<evidence type="ECO:0000313" key="1">
    <source>
        <dbReference type="EMBL" id="GMF59933.1"/>
    </source>
</evidence>
<name>A0A9W6YD67_9STRA</name>
<accession>A0A9W6YD67</accession>
<gene>
    <name evidence="1" type="ORF">Plil01_001723500</name>
</gene>
<sequence length="90" mass="10426">MDADLSHNQVEADRIEKEFEIGSSVLYRLTKQTFDKEAARWSKAVYKSLELMPTESKSVQNMVIPSTRHQMIFNLLKPRPQMPQLTGVIF</sequence>
<protein>
    <submittedName>
        <fullName evidence="1">Unnamed protein product</fullName>
    </submittedName>
</protein>
<dbReference type="Proteomes" id="UP001165083">
    <property type="component" value="Unassembled WGS sequence"/>
</dbReference>
<keyword evidence="2" id="KW-1185">Reference proteome</keyword>
<reference evidence="1" key="1">
    <citation type="submission" date="2023-04" db="EMBL/GenBank/DDBJ databases">
        <title>Phytophthora lilii NBRC 32176.</title>
        <authorList>
            <person name="Ichikawa N."/>
            <person name="Sato H."/>
            <person name="Tonouchi N."/>
        </authorList>
    </citation>
    <scope>NUCLEOTIDE SEQUENCE</scope>
    <source>
        <strain evidence="1">NBRC 32176</strain>
    </source>
</reference>
<comment type="caution">
    <text evidence="1">The sequence shown here is derived from an EMBL/GenBank/DDBJ whole genome shotgun (WGS) entry which is preliminary data.</text>
</comment>